<evidence type="ECO:0000259" key="10">
    <source>
        <dbReference type="Pfam" id="PF01370"/>
    </source>
</evidence>
<dbReference type="AlphaFoldDB" id="A0A814IT47"/>
<organism evidence="11 13">
    <name type="scientific">Didymodactylos carnosus</name>
    <dbReference type="NCBI Taxonomy" id="1234261"/>
    <lineage>
        <taxon>Eukaryota</taxon>
        <taxon>Metazoa</taxon>
        <taxon>Spiralia</taxon>
        <taxon>Gnathifera</taxon>
        <taxon>Rotifera</taxon>
        <taxon>Eurotatoria</taxon>
        <taxon>Bdelloidea</taxon>
        <taxon>Philodinida</taxon>
        <taxon>Philodinidae</taxon>
        <taxon>Didymodactylos</taxon>
    </lineage>
</organism>
<proteinExistence type="inferred from homology"/>
<dbReference type="UniPathway" id="UPA00128">
    <property type="reaction ID" value="UER00191"/>
</dbReference>
<dbReference type="EC" id="3.4.11.18" evidence="8"/>
<evidence type="ECO:0000313" key="12">
    <source>
        <dbReference type="EMBL" id="CAF3798663.1"/>
    </source>
</evidence>
<feature type="binding site" evidence="7">
    <location>
        <position position="311"/>
    </location>
    <ligand>
        <name>a divalent metal cation</name>
        <dbReference type="ChEBI" id="CHEBI:60240"/>
        <label>2</label>
        <note>catalytic</note>
    </ligand>
</feature>
<feature type="binding site" evidence="7">
    <location>
        <position position="311"/>
    </location>
    <ligand>
        <name>a divalent metal cation</name>
        <dbReference type="ChEBI" id="CHEBI:60240"/>
        <label>1</label>
    </ligand>
</feature>
<feature type="binding site" evidence="7">
    <location>
        <position position="176"/>
    </location>
    <ligand>
        <name>a divalent metal cation</name>
        <dbReference type="ChEBI" id="CHEBI:60240"/>
        <label>1</label>
    </ligand>
</feature>
<dbReference type="InterPro" id="IPR001714">
    <property type="entry name" value="Pept_M24_MAP"/>
</dbReference>
<dbReference type="GO" id="GO:0070006">
    <property type="term" value="F:metalloaminopeptidase activity"/>
    <property type="evidence" value="ECO:0007669"/>
    <property type="project" value="UniProtKB-UniRule"/>
</dbReference>
<evidence type="ECO:0000256" key="4">
    <source>
        <dbReference type="ARBA" id="ARBA00022857"/>
    </source>
</evidence>
<dbReference type="InterPro" id="IPR001509">
    <property type="entry name" value="Epimerase_deHydtase"/>
</dbReference>
<dbReference type="Proteomes" id="UP000663829">
    <property type="component" value="Unassembled WGS sequence"/>
</dbReference>
<feature type="binding site" evidence="7">
    <location>
        <position position="244"/>
    </location>
    <ligand>
        <name>a divalent metal cation</name>
        <dbReference type="ChEBI" id="CHEBI:60240"/>
        <label>2</label>
        <note>catalytic</note>
    </ligand>
</feature>
<dbReference type="HAMAP" id="MF_01974">
    <property type="entry name" value="MetAP_1"/>
    <property type="match status" value="1"/>
</dbReference>
<dbReference type="Gene3D" id="3.90.25.10">
    <property type="entry name" value="UDP-galactose 4-epimerase, domain 1"/>
    <property type="match status" value="1"/>
</dbReference>
<evidence type="ECO:0000313" key="11">
    <source>
        <dbReference type="EMBL" id="CAF1027618.1"/>
    </source>
</evidence>
<comment type="similarity">
    <text evidence="7">Belongs to the peptidase M24A family. Methionine aminopeptidase type 1 subfamily.</text>
</comment>
<dbReference type="EMBL" id="CAJNOQ010003746">
    <property type="protein sequence ID" value="CAF1027618.1"/>
    <property type="molecule type" value="Genomic_DNA"/>
</dbReference>
<feature type="domain" description="Peptidase M24" evidence="9">
    <location>
        <begin position="83"/>
        <end position="318"/>
    </location>
</feature>
<evidence type="ECO:0000256" key="6">
    <source>
        <dbReference type="ARBA" id="ARBA00023235"/>
    </source>
</evidence>
<feature type="binding site" evidence="7">
    <location>
        <position position="176"/>
    </location>
    <ligand>
        <name>a divalent metal cation</name>
        <dbReference type="ChEBI" id="CHEBI:60240"/>
        <label>2</label>
        <note>catalytic</note>
    </ligand>
</feature>
<dbReference type="PANTHER" id="PTHR43238:SF1">
    <property type="entry name" value="GDP-L-FUCOSE SYNTHASE"/>
    <property type="match status" value="1"/>
</dbReference>
<evidence type="ECO:0000256" key="3">
    <source>
        <dbReference type="ARBA" id="ARBA00005959"/>
    </source>
</evidence>
<gene>
    <name evidence="11" type="ORF">GPM918_LOCUS15111</name>
    <name evidence="12" type="ORF">SRO942_LOCUS15111</name>
</gene>
<comment type="function">
    <text evidence="8">Cotranslationally removes the N-terminal methionine from nascent proteins. The N-terminal methionine is often cleaved when the second residue in the primary sequence is small and uncharged (Met-Ala-, Cys, Gly, Pro, Ser, Thr, or Val).</text>
</comment>
<keyword evidence="13" id="KW-1185">Reference proteome</keyword>
<sequence>MKLHSAKELTLILYQQRCFFRSLKAKSSRLSLTTTYDIIKPEPVYYKTSRSVPKDIPRPNHIYGLENDYQNRSLIKSPWQLEGVRMACQKARNVIDTVAEYIKVGTTTDTLDKYVHETCIALRCYPAPLKYDGFPKSCCTSVNNIVVHGIPDSRALKINDILKIDVSVYYNGFFGDVSETFIVGSELEDNHDQDAHYLVNHARRCRDLAVAVCRPKQRLSMIGQVCEEYVKKHGLTIVKPACGHGIGEQLHEPPQILHYLDLNDEQMKLEMCEGMILAIEPVVCEGTGEVELCEDDIQVKTVDHSRCAQFEHTVAITADGHEILTEGKSSIEMANNQQKRIIVTGGTGLVGSAIRQVVEAEKGKYQNEQYFFISSSECDLRNRDQTVALFQKYKPTHVIHLAALVGGLFRNLGRNLDFFRDNMQMNDNVLSIAHEFGVTKVISCLSTCIFPDNTTYPIDETMVHKGPPHDSNFGYSYAKRMIDVMNRGYSVQHGRKYTSVIPTNVFGPNDNYNIEDGHVLPGLIHKCYLAKKNNTPLIIWGSGKPLRQFIYSLDLAKLYLWVLRDYDSIEPIILSVGEEDEVSIRQAADAIVKAMDFKGEVTVSFLISIFQNDRGFTV</sequence>
<dbReference type="OrthoDB" id="202470at2759"/>
<dbReference type="Pfam" id="PF01370">
    <property type="entry name" value="Epimerase"/>
    <property type="match status" value="1"/>
</dbReference>
<keyword evidence="5" id="KW-0560">Oxidoreductase</keyword>
<keyword evidence="7 8" id="KW-0479">Metal-binding</keyword>
<evidence type="ECO:0000256" key="8">
    <source>
        <dbReference type="RuleBase" id="RU003653"/>
    </source>
</evidence>
<accession>A0A814IT47</accession>
<keyword evidence="7 8" id="KW-0645">Protease</keyword>
<feature type="binding site" evidence="7">
    <location>
        <position position="165"/>
    </location>
    <ligand>
        <name>a divalent metal cation</name>
        <dbReference type="ChEBI" id="CHEBI:60240"/>
        <label>1</label>
    </ligand>
</feature>
<dbReference type="PRINTS" id="PR00599">
    <property type="entry name" value="MAPEPTIDASE"/>
</dbReference>
<name>A0A814IT47_9BILA</name>
<protein>
    <recommendedName>
        <fullName evidence="8">Methionine aminopeptidase</fullName>
        <ecNumber evidence="8">3.4.11.18</ecNumber>
    </recommendedName>
</protein>
<keyword evidence="4" id="KW-0521">NADP</keyword>
<keyword evidence="7 8" id="KW-0031">Aminopeptidase</keyword>
<dbReference type="InterPro" id="IPR036291">
    <property type="entry name" value="NAD(P)-bd_dom_sf"/>
</dbReference>
<dbReference type="InterPro" id="IPR002467">
    <property type="entry name" value="Pept_M24A_MAP1"/>
</dbReference>
<dbReference type="SUPFAM" id="SSF55920">
    <property type="entry name" value="Creatinase/aminopeptidase"/>
    <property type="match status" value="1"/>
</dbReference>
<dbReference type="GO" id="GO:0046872">
    <property type="term" value="F:metal ion binding"/>
    <property type="evidence" value="ECO:0007669"/>
    <property type="project" value="UniProtKB-UniRule"/>
</dbReference>
<dbReference type="InterPro" id="IPR000994">
    <property type="entry name" value="Pept_M24"/>
</dbReference>
<evidence type="ECO:0000256" key="7">
    <source>
        <dbReference type="HAMAP-Rule" id="MF_03174"/>
    </source>
</evidence>
<feature type="domain" description="NAD-dependent epimerase/dehydratase" evidence="10">
    <location>
        <begin position="341"/>
        <end position="576"/>
    </location>
</feature>
<feature type="binding site" evidence="7">
    <location>
        <position position="251"/>
    </location>
    <ligand>
        <name>substrate</name>
    </ligand>
</feature>
<dbReference type="Pfam" id="PF00557">
    <property type="entry name" value="Peptidase_M24"/>
    <property type="match status" value="1"/>
</dbReference>
<dbReference type="GO" id="GO:0004239">
    <property type="term" value="F:initiator methionyl aminopeptidase activity"/>
    <property type="evidence" value="ECO:0007669"/>
    <property type="project" value="UniProtKB-UniRule"/>
</dbReference>
<evidence type="ECO:0000313" key="13">
    <source>
        <dbReference type="Proteomes" id="UP000663829"/>
    </source>
</evidence>
<dbReference type="CDD" id="cd01086">
    <property type="entry name" value="MetAP1"/>
    <property type="match status" value="1"/>
</dbReference>
<dbReference type="InterPro" id="IPR036005">
    <property type="entry name" value="Creatinase/aminopeptidase-like"/>
</dbReference>
<dbReference type="Gene3D" id="3.90.230.10">
    <property type="entry name" value="Creatinase/methionine aminopeptidase superfamily"/>
    <property type="match status" value="1"/>
</dbReference>
<feature type="binding site" evidence="7">
    <location>
        <position position="148"/>
    </location>
    <ligand>
        <name>substrate</name>
    </ligand>
</feature>
<dbReference type="NCBIfam" id="TIGR00500">
    <property type="entry name" value="met_pdase_I"/>
    <property type="match status" value="1"/>
</dbReference>
<evidence type="ECO:0000256" key="1">
    <source>
        <dbReference type="ARBA" id="ARBA00002870"/>
    </source>
</evidence>
<reference evidence="11" key="1">
    <citation type="submission" date="2021-02" db="EMBL/GenBank/DDBJ databases">
        <authorList>
            <person name="Nowell W R."/>
        </authorList>
    </citation>
    <scope>NUCLEOTIDE SEQUENCE</scope>
</reference>
<comment type="similarity">
    <text evidence="3">Belongs to the NAD(P)-dependent epimerase/dehydratase family. Fucose synthase subfamily.</text>
</comment>
<dbReference type="Proteomes" id="UP000681722">
    <property type="component" value="Unassembled WGS sequence"/>
</dbReference>
<dbReference type="Gene3D" id="3.40.50.720">
    <property type="entry name" value="NAD(P)-binding Rossmann-like Domain"/>
    <property type="match status" value="1"/>
</dbReference>
<comment type="cofactor">
    <cofactor evidence="7">
        <name>Co(2+)</name>
        <dbReference type="ChEBI" id="CHEBI:48828"/>
    </cofactor>
    <cofactor evidence="7">
        <name>Zn(2+)</name>
        <dbReference type="ChEBI" id="CHEBI:29105"/>
    </cofactor>
    <cofactor evidence="7">
        <name>Mn(2+)</name>
        <dbReference type="ChEBI" id="CHEBI:29035"/>
    </cofactor>
    <cofactor evidence="7">
        <name>Fe(2+)</name>
        <dbReference type="ChEBI" id="CHEBI:29033"/>
    </cofactor>
    <text evidence="7">Binds 2 divalent metal cations per subunit. Has a high-affinity and a low affinity metal-binding site. The true nature of the physiological cofactor is under debate. The enzyme is active with cobalt, zinc, manganese or divalent iron ions. Most likely, methionine aminopeptidases function as mononuclear Fe(2+)-metalloproteases under physiological conditions, and the catalytically relevant metal-binding site has been assigned to the histidine-containing high-affinity site.</text>
</comment>
<dbReference type="GO" id="GO:0006508">
    <property type="term" value="P:proteolysis"/>
    <property type="evidence" value="ECO:0007669"/>
    <property type="project" value="UniProtKB-KW"/>
</dbReference>
<dbReference type="GO" id="GO:0016853">
    <property type="term" value="F:isomerase activity"/>
    <property type="evidence" value="ECO:0007669"/>
    <property type="project" value="UniProtKB-KW"/>
</dbReference>
<dbReference type="GO" id="GO:0050577">
    <property type="term" value="F:GDP-L-fucose synthase activity"/>
    <property type="evidence" value="ECO:0007669"/>
    <property type="project" value="TreeGrafter"/>
</dbReference>
<dbReference type="PANTHER" id="PTHR43238">
    <property type="entry name" value="GDP-L-FUCOSE SYNTHASE"/>
    <property type="match status" value="1"/>
</dbReference>
<keyword evidence="6" id="KW-0413">Isomerase</keyword>
<comment type="catalytic activity">
    <reaction evidence="7 8">
        <text>Release of N-terminal amino acids, preferentially methionine, from peptides and arylamides.</text>
        <dbReference type="EC" id="3.4.11.18"/>
    </reaction>
</comment>
<evidence type="ECO:0000256" key="5">
    <source>
        <dbReference type="ARBA" id="ARBA00023002"/>
    </source>
</evidence>
<dbReference type="GO" id="GO:0042351">
    <property type="term" value="P:'de novo' GDP-L-fucose biosynthetic process"/>
    <property type="evidence" value="ECO:0007669"/>
    <property type="project" value="UniProtKB-UniPathway"/>
</dbReference>
<evidence type="ECO:0000256" key="2">
    <source>
        <dbReference type="ARBA" id="ARBA00004883"/>
    </source>
</evidence>
<dbReference type="EMBL" id="CAJOBC010003746">
    <property type="protein sequence ID" value="CAF3798663.1"/>
    <property type="molecule type" value="Genomic_DNA"/>
</dbReference>
<keyword evidence="7" id="KW-0378">Hydrolase</keyword>
<comment type="caution">
    <text evidence="11">The sequence shown here is derived from an EMBL/GenBank/DDBJ whole genome shotgun (WGS) entry which is preliminary data.</text>
</comment>
<dbReference type="InterPro" id="IPR028614">
    <property type="entry name" value="GDP_fucose/colitose_synth"/>
</dbReference>
<comment type="pathway">
    <text evidence="2">Nucleotide-sugar biosynthesis; GDP-L-fucose biosynthesis via de novo pathway; GDP-L-fucose from GDP-alpha-D-mannose: step 2/2.</text>
</comment>
<dbReference type="CDD" id="cd05239">
    <property type="entry name" value="GDP_FS_SDR_e"/>
    <property type="match status" value="1"/>
</dbReference>
<evidence type="ECO:0000259" key="9">
    <source>
        <dbReference type="Pfam" id="PF00557"/>
    </source>
</evidence>
<dbReference type="SUPFAM" id="SSF51735">
    <property type="entry name" value="NAD(P)-binding Rossmann-fold domains"/>
    <property type="match status" value="1"/>
</dbReference>
<feature type="binding site" evidence="7">
    <location>
        <position position="280"/>
    </location>
    <ligand>
        <name>a divalent metal cation</name>
        <dbReference type="ChEBI" id="CHEBI:60240"/>
        <label>2</label>
        <note>catalytic</note>
    </ligand>
</feature>
<comment type="function">
    <text evidence="1">Catalyzes the two-step NADP-dependent conversion of GDP-4-dehydro-6-deoxy-D-mannose to GDP-fucose, involving an epimerase and a reductase reaction.</text>
</comment>